<dbReference type="EMBL" id="ANOG01000322">
    <property type="protein sequence ID" value="EMI20785.1"/>
    <property type="molecule type" value="Genomic_DNA"/>
</dbReference>
<accession>M5RNC5</accession>
<sequence length="234" mass="26878">MTNGFTLVAERTLETSLHQQLKRCYAPDEASTEVVLGDYRIDAIRDDELIEIQCASLSAIRDKSQKLLARHKLRVVKPVVWRTRIAKAKQAGGAITSRRMSPKRGDILEVFEDLIYFTRVFPHPNLVLEVPMVQVIETRIPSKRRRGRRRKDYKVHDVGLELIESTHEFRSVDDLLTLVNVPEGTTAFNTSDLAGWIDRPRWVAQKIAYTLKHMSAIDMVARRRSGIIYERKAA</sequence>
<evidence type="ECO:0000259" key="1">
    <source>
        <dbReference type="Pfam" id="PF26351"/>
    </source>
</evidence>
<dbReference type="InterPro" id="IPR058404">
    <property type="entry name" value="DUF8091"/>
</dbReference>
<dbReference type="AlphaFoldDB" id="M5RNC5"/>
<proteinExistence type="predicted"/>
<dbReference type="Pfam" id="PF26351">
    <property type="entry name" value="DUF8091"/>
    <property type="match status" value="1"/>
</dbReference>
<gene>
    <name evidence="2" type="ORF">RMSM_02284</name>
</gene>
<keyword evidence="3" id="KW-1185">Reference proteome</keyword>
<protein>
    <recommendedName>
        <fullName evidence="1">DUF8091 domain-containing protein</fullName>
    </recommendedName>
</protein>
<dbReference type="PATRIC" id="fig|1265738.3.peg.2290"/>
<feature type="domain" description="DUF8091" evidence="1">
    <location>
        <begin position="15"/>
        <end position="170"/>
    </location>
</feature>
<comment type="caution">
    <text evidence="2">The sequence shown here is derived from an EMBL/GenBank/DDBJ whole genome shotgun (WGS) entry which is preliminary data.</text>
</comment>
<name>M5RNC5_9BACT</name>
<evidence type="ECO:0000313" key="2">
    <source>
        <dbReference type="EMBL" id="EMI20785.1"/>
    </source>
</evidence>
<evidence type="ECO:0000313" key="3">
    <source>
        <dbReference type="Proteomes" id="UP000011991"/>
    </source>
</evidence>
<dbReference type="RefSeq" id="WP_008695167.1">
    <property type="nucleotide sequence ID" value="NZ_ANOG01000322.1"/>
</dbReference>
<reference evidence="2 3" key="1">
    <citation type="journal article" date="2013" name="Mar. Genomics">
        <title>Expression of sulfatases in Rhodopirellula baltica and the diversity of sulfatases in the genus Rhodopirellula.</title>
        <authorList>
            <person name="Wegner C.E."/>
            <person name="Richter-Heitmann T."/>
            <person name="Klindworth A."/>
            <person name="Klockow C."/>
            <person name="Richter M."/>
            <person name="Achstetter T."/>
            <person name="Glockner F.O."/>
            <person name="Harder J."/>
        </authorList>
    </citation>
    <scope>NUCLEOTIDE SEQUENCE [LARGE SCALE GENOMIC DNA]</scope>
    <source>
        <strain evidence="2 3">SM1</strain>
    </source>
</reference>
<dbReference type="Proteomes" id="UP000011991">
    <property type="component" value="Unassembled WGS sequence"/>
</dbReference>
<organism evidence="2 3">
    <name type="scientific">Rhodopirellula maiorica SM1</name>
    <dbReference type="NCBI Taxonomy" id="1265738"/>
    <lineage>
        <taxon>Bacteria</taxon>
        <taxon>Pseudomonadati</taxon>
        <taxon>Planctomycetota</taxon>
        <taxon>Planctomycetia</taxon>
        <taxon>Pirellulales</taxon>
        <taxon>Pirellulaceae</taxon>
        <taxon>Novipirellula</taxon>
    </lineage>
</organism>